<keyword evidence="2" id="KW-1185">Reference proteome</keyword>
<dbReference type="AlphaFoldDB" id="A0A2A9NA68"/>
<evidence type="ECO:0000313" key="1">
    <source>
        <dbReference type="EMBL" id="PFH44600.1"/>
    </source>
</evidence>
<dbReference type="EMBL" id="KZ303247">
    <property type="protein sequence ID" value="PFH44600.1"/>
    <property type="molecule type" value="Genomic_DNA"/>
</dbReference>
<name>A0A2A9NA68_9AGAR</name>
<sequence length="60" mass="6763">MYSVGRKITNFVLSIVKPLSPLEIITTRYSHCLLHHSRFGGHFAIDAHLESPIFGLRLTA</sequence>
<proteinExistence type="predicted"/>
<gene>
    <name evidence="1" type="ORF">AMATHDRAFT_11402</name>
</gene>
<evidence type="ECO:0000313" key="2">
    <source>
        <dbReference type="Proteomes" id="UP000242287"/>
    </source>
</evidence>
<dbReference type="Proteomes" id="UP000242287">
    <property type="component" value="Unassembled WGS sequence"/>
</dbReference>
<reference evidence="1 2" key="1">
    <citation type="submission" date="2014-02" db="EMBL/GenBank/DDBJ databases">
        <title>Transposable element dynamics among asymbiotic and ectomycorrhizal Amanita fungi.</title>
        <authorList>
            <consortium name="DOE Joint Genome Institute"/>
            <person name="Hess J."/>
            <person name="Skrede I."/>
            <person name="Wolfe B."/>
            <person name="LaButti K."/>
            <person name="Ohm R.A."/>
            <person name="Grigoriev I.V."/>
            <person name="Pringle A."/>
        </authorList>
    </citation>
    <scope>NUCLEOTIDE SEQUENCE [LARGE SCALE GENOMIC DNA]</scope>
    <source>
        <strain evidence="1 2">SKay4041</strain>
    </source>
</reference>
<accession>A0A2A9NA68</accession>
<protein>
    <submittedName>
        <fullName evidence="1">Uncharacterized protein</fullName>
    </submittedName>
</protein>
<organism evidence="1 2">
    <name type="scientific">Amanita thiersii Skay4041</name>
    <dbReference type="NCBI Taxonomy" id="703135"/>
    <lineage>
        <taxon>Eukaryota</taxon>
        <taxon>Fungi</taxon>
        <taxon>Dikarya</taxon>
        <taxon>Basidiomycota</taxon>
        <taxon>Agaricomycotina</taxon>
        <taxon>Agaricomycetes</taxon>
        <taxon>Agaricomycetidae</taxon>
        <taxon>Agaricales</taxon>
        <taxon>Pluteineae</taxon>
        <taxon>Amanitaceae</taxon>
        <taxon>Amanita</taxon>
    </lineage>
</organism>